<organism evidence="1 2">
    <name type="scientific">Araneus ventricosus</name>
    <name type="common">Orbweaver spider</name>
    <name type="synonym">Epeira ventricosa</name>
    <dbReference type="NCBI Taxonomy" id="182803"/>
    <lineage>
        <taxon>Eukaryota</taxon>
        <taxon>Metazoa</taxon>
        <taxon>Ecdysozoa</taxon>
        <taxon>Arthropoda</taxon>
        <taxon>Chelicerata</taxon>
        <taxon>Arachnida</taxon>
        <taxon>Araneae</taxon>
        <taxon>Araneomorphae</taxon>
        <taxon>Entelegynae</taxon>
        <taxon>Araneoidea</taxon>
        <taxon>Araneidae</taxon>
        <taxon>Araneus</taxon>
    </lineage>
</organism>
<dbReference type="Proteomes" id="UP000499080">
    <property type="component" value="Unassembled WGS sequence"/>
</dbReference>
<name>A0A4Y2JWA6_ARAVE</name>
<reference evidence="1 2" key="1">
    <citation type="journal article" date="2019" name="Sci. Rep.">
        <title>Orb-weaving spider Araneus ventricosus genome elucidates the spidroin gene catalogue.</title>
        <authorList>
            <person name="Kono N."/>
            <person name="Nakamura H."/>
            <person name="Ohtoshi R."/>
            <person name="Moran D.A.P."/>
            <person name="Shinohara A."/>
            <person name="Yoshida Y."/>
            <person name="Fujiwara M."/>
            <person name="Mori M."/>
            <person name="Tomita M."/>
            <person name="Arakawa K."/>
        </authorList>
    </citation>
    <scope>NUCLEOTIDE SEQUENCE [LARGE SCALE GENOMIC DNA]</scope>
</reference>
<dbReference type="AlphaFoldDB" id="A0A4Y2JWA6"/>
<proteinExistence type="predicted"/>
<keyword evidence="2" id="KW-1185">Reference proteome</keyword>
<protein>
    <submittedName>
        <fullName evidence="1">Uncharacterized protein</fullName>
    </submittedName>
</protein>
<evidence type="ECO:0000313" key="1">
    <source>
        <dbReference type="EMBL" id="GBM93496.1"/>
    </source>
</evidence>
<dbReference type="PANTHER" id="PTHR46409">
    <property type="entry name" value="HTH PSQ-TYPE DOMAIN-CONTAINING PROTEIN"/>
    <property type="match status" value="1"/>
</dbReference>
<dbReference type="PANTHER" id="PTHR46409:SF1">
    <property type="entry name" value="HTH PSQ-TYPE DOMAIN-CONTAINING PROTEIN"/>
    <property type="match status" value="1"/>
</dbReference>
<sequence>MLSNCEHLQINEAFLQILENFPIVETDVRDNFSRDQKYLSDSCMAVTSVQCPPSLANETPGKLSHARWLTSANRALLMKHLESCHMPDGLQVPTEPC</sequence>
<dbReference type="EMBL" id="BGPR01191800">
    <property type="protein sequence ID" value="GBM93496.1"/>
    <property type="molecule type" value="Genomic_DNA"/>
</dbReference>
<comment type="caution">
    <text evidence="1">The sequence shown here is derived from an EMBL/GenBank/DDBJ whole genome shotgun (WGS) entry which is preliminary data.</text>
</comment>
<evidence type="ECO:0000313" key="2">
    <source>
        <dbReference type="Proteomes" id="UP000499080"/>
    </source>
</evidence>
<gene>
    <name evidence="1" type="ORF">AVEN_16566_1</name>
</gene>
<accession>A0A4Y2JWA6</accession>